<dbReference type="GO" id="GO:0051607">
    <property type="term" value="P:defense response to virus"/>
    <property type="evidence" value="ECO:0007669"/>
    <property type="project" value="UniProtKB-KW"/>
</dbReference>
<accession>A0A0S2I3Z1</accession>
<keyword evidence="2 8" id="KW-0378">Hydrolase</keyword>
<dbReference type="RefSeq" id="WP_057954385.1">
    <property type="nucleotide sequence ID" value="NZ_CP013118.1"/>
</dbReference>
<evidence type="ECO:0000256" key="5">
    <source>
        <dbReference type="ARBA" id="ARBA00023118"/>
    </source>
</evidence>
<dbReference type="STRING" id="1307839.L21SP5_03444"/>
<dbReference type="KEGG" id="blq:L21SP5_03444"/>
<dbReference type="GO" id="GO:0004386">
    <property type="term" value="F:helicase activity"/>
    <property type="evidence" value="ECO:0007669"/>
    <property type="project" value="UniProtKB-KW"/>
</dbReference>
<dbReference type="PANTHER" id="PTHR47961:SF6">
    <property type="entry name" value="DNA-DIRECTED DNA POLYMERASE"/>
    <property type="match status" value="1"/>
</dbReference>
<keyword evidence="5" id="KW-0051">Antiviral defense</keyword>
<dbReference type="AlphaFoldDB" id="A0A0S2I3Z1"/>
<evidence type="ECO:0000256" key="2">
    <source>
        <dbReference type="ARBA" id="ARBA00022801"/>
    </source>
</evidence>
<dbReference type="CDD" id="cd09641">
    <property type="entry name" value="Cas3''_I"/>
    <property type="match status" value="1"/>
</dbReference>
<dbReference type="InterPro" id="IPR006474">
    <property type="entry name" value="Helicase_Cas3_CRISPR-ass_core"/>
</dbReference>
<dbReference type="InterPro" id="IPR011545">
    <property type="entry name" value="DEAD/DEAH_box_helicase_dom"/>
</dbReference>
<dbReference type="OrthoDB" id="9810236at2"/>
<evidence type="ECO:0000313" key="9">
    <source>
        <dbReference type="Proteomes" id="UP000064893"/>
    </source>
</evidence>
<dbReference type="Pfam" id="PF22590">
    <property type="entry name" value="Cas3-like_C_2"/>
    <property type="match status" value="1"/>
</dbReference>
<keyword evidence="1" id="KW-0547">Nucleotide-binding</keyword>
<protein>
    <submittedName>
        <fullName evidence="8">CRISPR-associated nuclease/helicase Cas3</fullName>
        <ecNumber evidence="8">3.1.-.-</ecNumber>
    </submittedName>
</protein>
<proteinExistence type="predicted"/>
<evidence type="ECO:0000259" key="7">
    <source>
        <dbReference type="PROSITE" id="PS51643"/>
    </source>
</evidence>
<dbReference type="Proteomes" id="UP000064893">
    <property type="component" value="Chromosome"/>
</dbReference>
<dbReference type="NCBIfam" id="TIGR01587">
    <property type="entry name" value="cas3_core"/>
    <property type="match status" value="1"/>
</dbReference>
<reference evidence="8 9" key="1">
    <citation type="submission" date="2015-11" db="EMBL/GenBank/DDBJ databases">
        <title>Description and complete genome sequence of a novel strain predominating in hypersaline microbial mats and representing a new family of the Bacteriodetes phylum.</title>
        <authorList>
            <person name="Spring S."/>
            <person name="Bunk B."/>
            <person name="Sproer C."/>
            <person name="Klenk H.-P."/>
        </authorList>
    </citation>
    <scope>NUCLEOTIDE SEQUENCE [LARGE SCALE GENOMIC DNA]</scope>
    <source>
        <strain evidence="8 9">L21-Spi-D4</strain>
    </source>
</reference>
<evidence type="ECO:0000313" key="8">
    <source>
        <dbReference type="EMBL" id="ALO17055.1"/>
    </source>
</evidence>
<dbReference type="EMBL" id="CP013118">
    <property type="protein sequence ID" value="ALO17055.1"/>
    <property type="molecule type" value="Genomic_DNA"/>
</dbReference>
<evidence type="ECO:0000256" key="1">
    <source>
        <dbReference type="ARBA" id="ARBA00022741"/>
    </source>
</evidence>
<gene>
    <name evidence="8" type="primary">cas3</name>
    <name evidence="8" type="ORF">L21SP5_03444</name>
</gene>
<dbReference type="PANTHER" id="PTHR47961">
    <property type="entry name" value="DNA POLYMERASE THETA, PUTATIVE (AFU_ORTHOLOGUE AFUA_1G05260)-RELATED"/>
    <property type="match status" value="1"/>
</dbReference>
<sequence length="900" mass="105695">MEKLFNSFKEIYQNGNRIEEILPRYDNYYSHTHLSKEKEKLHEHIHVVMHYAMKLIEVHQLDMVIDNLINDWLKINPKINQTKIIGDFIKELFVNTISYHDYGKVNENFQVEKMNNESFFERNTLNKIGSKHSILSAYVYLNTHLNRIIKSKNLAVAEKNFLIATAFLFSNSITKHHSYYFENHVDYTEEIIDSLKSYLHLFDVELTKESKFIISESTKIFTEIMIKIESNGKNYFSIFALLKLNFSLLTASDYYATNEFAQGIKIKDYGILLEKDKNKLQDNFINNSNTPYNGDLIRNLDSYNKLDFDKLLEISNNNLNLIRQKIAAEAVFTLKNNPDSFLYYIEAPTGGGKTNISFACTLELLKMDDNLNKVFYVFPFTTLINQTFTSIKKTLKLESKSIIQLHSKSGFHTTEHEKNEDGVYGNDKLNYINNLFINYPFTLLSHVKFFNILKGNDKENNYILHRLSNSIIIIDELQAYTPEHWDKIIFFLFNYAKYFNIRFVLMSATLPKIDKLNKEAKGMVTSLIPNKDKYFTNRNFRERITFDFSLLGDNGTKKITLDELRDIVFNELEKYCSTNNDSNGLVEFIIKKSASRFYTNICNDERFNDYQKFIISGTILEPRRQEIITALKEKKYKGQAFKKSIVITTQVIEAGVDIDMDIGFKDRSIVDSDEQLAGRINRNAKKRNCKVFIFNYDKEYLIYGKDNRYQQKLPFGDYKNILESKNFDILYDRVNSNIESKNKSDLIININDYWDYFKQIHFKGINDSFKLIDADTTSVFVPLSIDCKWFSESEIDFISNFQISIYNSINGNDVFEIYKNIVLGNSNFIEKEIDKKQISGIMSKFTFSIYTNSNMTKELMEYSDYEIYQQFGIIFLTHFKEIYSLEDGIHDEKFKEAVFL</sequence>
<dbReference type="InterPro" id="IPR014001">
    <property type="entry name" value="Helicase_ATP-bd"/>
</dbReference>
<dbReference type="SUPFAM" id="SSF52540">
    <property type="entry name" value="P-loop containing nucleoside triphosphate hydrolases"/>
    <property type="match status" value="1"/>
</dbReference>
<keyword evidence="9" id="KW-1185">Reference proteome</keyword>
<dbReference type="InterPro" id="IPR050474">
    <property type="entry name" value="Hel308_SKI2-like"/>
</dbReference>
<dbReference type="InterPro" id="IPR027417">
    <property type="entry name" value="P-loop_NTPase"/>
</dbReference>
<evidence type="ECO:0000256" key="3">
    <source>
        <dbReference type="ARBA" id="ARBA00022806"/>
    </source>
</evidence>
<dbReference type="EC" id="3.1.-.-" evidence="8"/>
<dbReference type="NCBIfam" id="TIGR01596">
    <property type="entry name" value="cas3_HD"/>
    <property type="match status" value="1"/>
</dbReference>
<dbReference type="InterPro" id="IPR054712">
    <property type="entry name" value="Cas3-like_dom"/>
</dbReference>
<feature type="domain" description="Helicase ATP-binding" evidence="6">
    <location>
        <begin position="334"/>
        <end position="528"/>
    </location>
</feature>
<dbReference type="Pfam" id="PF00270">
    <property type="entry name" value="DEAD"/>
    <property type="match status" value="1"/>
</dbReference>
<dbReference type="Gene3D" id="3.40.50.300">
    <property type="entry name" value="P-loop containing nucleotide triphosphate hydrolases"/>
    <property type="match status" value="2"/>
</dbReference>
<feature type="domain" description="HD Cas3-type" evidence="7">
    <location>
        <begin position="34"/>
        <end position="255"/>
    </location>
</feature>
<evidence type="ECO:0000259" key="6">
    <source>
        <dbReference type="PROSITE" id="PS51192"/>
    </source>
</evidence>
<organism evidence="8 9">
    <name type="scientific">Salinivirga cyanobacteriivorans</name>
    <dbReference type="NCBI Taxonomy" id="1307839"/>
    <lineage>
        <taxon>Bacteria</taxon>
        <taxon>Pseudomonadati</taxon>
        <taxon>Bacteroidota</taxon>
        <taxon>Bacteroidia</taxon>
        <taxon>Bacteroidales</taxon>
        <taxon>Salinivirgaceae</taxon>
        <taxon>Salinivirga</taxon>
    </lineage>
</organism>
<dbReference type="InterPro" id="IPR006483">
    <property type="entry name" value="CRISPR-assoc_Cas3_HD"/>
</dbReference>
<dbReference type="CDD" id="cd17930">
    <property type="entry name" value="DEXHc_cas3"/>
    <property type="match status" value="1"/>
</dbReference>
<dbReference type="PROSITE" id="PS51643">
    <property type="entry name" value="HD_CAS3"/>
    <property type="match status" value="1"/>
</dbReference>
<dbReference type="PATRIC" id="fig|1307839.3.peg.3621"/>
<dbReference type="PROSITE" id="PS51192">
    <property type="entry name" value="HELICASE_ATP_BIND_1"/>
    <property type="match status" value="1"/>
</dbReference>
<dbReference type="GO" id="GO:0005524">
    <property type="term" value="F:ATP binding"/>
    <property type="evidence" value="ECO:0007669"/>
    <property type="project" value="UniProtKB-KW"/>
</dbReference>
<dbReference type="GO" id="GO:0003676">
    <property type="term" value="F:nucleic acid binding"/>
    <property type="evidence" value="ECO:0007669"/>
    <property type="project" value="InterPro"/>
</dbReference>
<name>A0A0S2I3Z1_9BACT</name>
<keyword evidence="3 8" id="KW-0347">Helicase</keyword>
<evidence type="ECO:0000256" key="4">
    <source>
        <dbReference type="ARBA" id="ARBA00022840"/>
    </source>
</evidence>
<dbReference type="GO" id="GO:0016787">
    <property type="term" value="F:hydrolase activity"/>
    <property type="evidence" value="ECO:0007669"/>
    <property type="project" value="UniProtKB-KW"/>
</dbReference>
<dbReference type="SMART" id="SM00487">
    <property type="entry name" value="DEXDc"/>
    <property type="match status" value="1"/>
</dbReference>
<keyword evidence="4" id="KW-0067">ATP-binding</keyword>